<dbReference type="PANTHER" id="PTHR42683">
    <property type="entry name" value="ALDEHYDE REDUCTASE"/>
    <property type="match status" value="1"/>
</dbReference>
<feature type="domain" description="Enoyl reductase (ER)" evidence="7">
    <location>
        <begin position="8"/>
        <end position="341"/>
    </location>
</feature>
<evidence type="ECO:0000256" key="2">
    <source>
        <dbReference type="ARBA" id="ARBA00022723"/>
    </source>
</evidence>
<dbReference type="InterPro" id="IPR013154">
    <property type="entry name" value="ADH-like_N"/>
</dbReference>
<name>A0ABW8KGX1_9GAMM</name>
<evidence type="ECO:0000256" key="4">
    <source>
        <dbReference type="ARBA" id="ARBA00023002"/>
    </source>
</evidence>
<dbReference type="CDD" id="cd05283">
    <property type="entry name" value="CAD1"/>
    <property type="match status" value="1"/>
</dbReference>
<dbReference type="RefSeq" id="WP_404539279.1">
    <property type="nucleotide sequence ID" value="NZ_JADIKL010000005.1"/>
</dbReference>
<keyword evidence="2 5" id="KW-0479">Metal-binding</keyword>
<dbReference type="InterPro" id="IPR029752">
    <property type="entry name" value="D-isomer_DH_CS1"/>
</dbReference>
<comment type="cofactor">
    <cofactor evidence="1 5">
        <name>Zn(2+)</name>
        <dbReference type="ChEBI" id="CHEBI:29105"/>
    </cofactor>
</comment>
<dbReference type="PROSITE" id="PS00065">
    <property type="entry name" value="D_2_HYDROXYACID_DH_1"/>
    <property type="match status" value="1"/>
</dbReference>
<gene>
    <name evidence="8" type="ORF">ISP14_10570</name>
</gene>
<dbReference type="Pfam" id="PF08240">
    <property type="entry name" value="ADH_N"/>
    <property type="match status" value="1"/>
</dbReference>
<evidence type="ECO:0000256" key="3">
    <source>
        <dbReference type="ARBA" id="ARBA00022833"/>
    </source>
</evidence>
<dbReference type="InterPro" id="IPR047109">
    <property type="entry name" value="CAD-like"/>
</dbReference>
<dbReference type="PROSITE" id="PS00059">
    <property type="entry name" value="ADH_ZINC"/>
    <property type="match status" value="1"/>
</dbReference>
<dbReference type="Proteomes" id="UP001620397">
    <property type="component" value="Unassembled WGS sequence"/>
</dbReference>
<dbReference type="InterPro" id="IPR011032">
    <property type="entry name" value="GroES-like_sf"/>
</dbReference>
<organism evidence="8 9">
    <name type="scientific">Dyella agri</name>
    <dbReference type="NCBI Taxonomy" id="1926869"/>
    <lineage>
        <taxon>Bacteria</taxon>
        <taxon>Pseudomonadati</taxon>
        <taxon>Pseudomonadota</taxon>
        <taxon>Gammaproteobacteria</taxon>
        <taxon>Lysobacterales</taxon>
        <taxon>Rhodanobacteraceae</taxon>
        <taxon>Dyella</taxon>
    </lineage>
</organism>
<evidence type="ECO:0000256" key="6">
    <source>
        <dbReference type="SAM" id="MobiDB-lite"/>
    </source>
</evidence>
<accession>A0ABW8KGX1</accession>
<keyword evidence="9" id="KW-1185">Reference proteome</keyword>
<keyword evidence="4" id="KW-0560">Oxidoreductase</keyword>
<dbReference type="Gene3D" id="3.40.50.720">
    <property type="entry name" value="NAD(P)-binding Rossmann-like Domain"/>
    <property type="match status" value="1"/>
</dbReference>
<evidence type="ECO:0000259" key="7">
    <source>
        <dbReference type="SMART" id="SM00829"/>
    </source>
</evidence>
<dbReference type="SMART" id="SM00829">
    <property type="entry name" value="PKS_ER"/>
    <property type="match status" value="1"/>
</dbReference>
<dbReference type="InterPro" id="IPR002328">
    <property type="entry name" value="ADH_Zn_CS"/>
</dbReference>
<dbReference type="SUPFAM" id="SSF51735">
    <property type="entry name" value="NAD(P)-binding Rossmann-fold domains"/>
    <property type="match status" value="1"/>
</dbReference>
<dbReference type="InterPro" id="IPR036291">
    <property type="entry name" value="NAD(P)-bd_dom_sf"/>
</dbReference>
<reference evidence="8 9" key="1">
    <citation type="submission" date="2020-10" db="EMBL/GenBank/DDBJ databases">
        <title>Phylogeny of dyella-like bacteria.</title>
        <authorList>
            <person name="Fu J."/>
        </authorList>
    </citation>
    <scope>NUCLEOTIDE SEQUENCE [LARGE SCALE GENOMIC DNA]</scope>
    <source>
        <strain evidence="8 9">DKC-1</strain>
    </source>
</reference>
<dbReference type="Gene3D" id="3.90.180.10">
    <property type="entry name" value="Medium-chain alcohol dehydrogenases, catalytic domain"/>
    <property type="match status" value="1"/>
</dbReference>
<evidence type="ECO:0000313" key="8">
    <source>
        <dbReference type="EMBL" id="MFK2931236.1"/>
    </source>
</evidence>
<proteinExistence type="inferred from homology"/>
<sequence length="353" mass="37876">MTQTHAYGTASASQPLGPLSIERRQPGPHDVKIDILFCGVCHSDLHTARNEWQNTLYPSVPGHEIVGTVVAVGDKVTKFKPGDTVGVGCMVDSCQHCASCADGEEQYCENGFTGTYNGRGKENTWGGYSENVVVDEKFVLHIGHKPEQLAAVAPLLCAGITTYSPLRHWNVGPGKKVGIVGLGGLGHMGVKLAHAMGAHVVLFTTSPGKQEDAKRLGADEVVVSKDPAQMASHAASFDFILSTVAASHNLDPFLALLKRDGTLCLVGAPEHPHPSPTVFNLILKRRQLAGSLIGGIRETQEMLDFCARHGIVSDIEMIAMKDINTAYERMLKGDVKYRFVIDMATLKQGAKAA</sequence>
<dbReference type="SUPFAM" id="SSF50129">
    <property type="entry name" value="GroES-like"/>
    <property type="match status" value="1"/>
</dbReference>
<feature type="region of interest" description="Disordered" evidence="6">
    <location>
        <begin position="1"/>
        <end position="24"/>
    </location>
</feature>
<feature type="compositionally biased region" description="Polar residues" evidence="6">
    <location>
        <begin position="1"/>
        <end position="14"/>
    </location>
</feature>
<keyword evidence="3 5" id="KW-0862">Zinc</keyword>
<protein>
    <submittedName>
        <fullName evidence="8">NAD(P)-dependent alcohol dehydrogenase</fullName>
    </submittedName>
</protein>
<dbReference type="InterPro" id="IPR013149">
    <property type="entry name" value="ADH-like_C"/>
</dbReference>
<dbReference type="EMBL" id="JADIKL010000005">
    <property type="protein sequence ID" value="MFK2931236.1"/>
    <property type="molecule type" value="Genomic_DNA"/>
</dbReference>
<evidence type="ECO:0000256" key="1">
    <source>
        <dbReference type="ARBA" id="ARBA00001947"/>
    </source>
</evidence>
<dbReference type="InterPro" id="IPR020843">
    <property type="entry name" value="ER"/>
</dbReference>
<evidence type="ECO:0000256" key="5">
    <source>
        <dbReference type="RuleBase" id="RU361277"/>
    </source>
</evidence>
<comment type="similarity">
    <text evidence="5">Belongs to the zinc-containing alcohol dehydrogenase family.</text>
</comment>
<comment type="caution">
    <text evidence="8">The sequence shown here is derived from an EMBL/GenBank/DDBJ whole genome shotgun (WGS) entry which is preliminary data.</text>
</comment>
<dbReference type="Pfam" id="PF00107">
    <property type="entry name" value="ADH_zinc_N"/>
    <property type="match status" value="1"/>
</dbReference>
<evidence type="ECO:0000313" key="9">
    <source>
        <dbReference type="Proteomes" id="UP001620397"/>
    </source>
</evidence>